<evidence type="ECO:0000313" key="1">
    <source>
        <dbReference type="EMBL" id="KAJ7037060.1"/>
    </source>
</evidence>
<name>A0AAD6T258_9AGAR</name>
<gene>
    <name evidence="1" type="ORF">C8F04DRAFT_1180783</name>
</gene>
<dbReference type="AlphaFoldDB" id="A0AAD6T258"/>
<dbReference type="Proteomes" id="UP001218188">
    <property type="component" value="Unassembled WGS sequence"/>
</dbReference>
<comment type="caution">
    <text evidence="1">The sequence shown here is derived from an EMBL/GenBank/DDBJ whole genome shotgun (WGS) entry which is preliminary data.</text>
</comment>
<proteinExistence type="predicted"/>
<evidence type="ECO:0000313" key="2">
    <source>
        <dbReference type="Proteomes" id="UP001218188"/>
    </source>
</evidence>
<accession>A0AAD6T258</accession>
<sequence length="154" mass="16754">MVYIRGPVTFPALNTGQIQGSNSGSGVEPSSRLSRGGCDGHAIVLMVDWSDLGHCTNPNCSFKGSCRKFCSLTPLGEVNEQLLLLALCVCACRGTGEAACARKDQLNIKTKICDPANKIFHPDRNTDTRNSNDLSDKVWQEIVPKSRSFEHSLQ</sequence>
<reference evidence="1" key="1">
    <citation type="submission" date="2023-03" db="EMBL/GenBank/DDBJ databases">
        <title>Massive genome expansion in bonnet fungi (Mycena s.s.) driven by repeated elements and novel gene families across ecological guilds.</title>
        <authorList>
            <consortium name="Lawrence Berkeley National Laboratory"/>
            <person name="Harder C.B."/>
            <person name="Miyauchi S."/>
            <person name="Viragh M."/>
            <person name="Kuo A."/>
            <person name="Thoen E."/>
            <person name="Andreopoulos B."/>
            <person name="Lu D."/>
            <person name="Skrede I."/>
            <person name="Drula E."/>
            <person name="Henrissat B."/>
            <person name="Morin E."/>
            <person name="Kohler A."/>
            <person name="Barry K."/>
            <person name="LaButti K."/>
            <person name="Morin E."/>
            <person name="Salamov A."/>
            <person name="Lipzen A."/>
            <person name="Mereny Z."/>
            <person name="Hegedus B."/>
            <person name="Baldrian P."/>
            <person name="Stursova M."/>
            <person name="Weitz H."/>
            <person name="Taylor A."/>
            <person name="Grigoriev I.V."/>
            <person name="Nagy L.G."/>
            <person name="Martin F."/>
            <person name="Kauserud H."/>
        </authorList>
    </citation>
    <scope>NUCLEOTIDE SEQUENCE</scope>
    <source>
        <strain evidence="1">CBHHK200</strain>
    </source>
</reference>
<dbReference type="EMBL" id="JARJCM010000039">
    <property type="protein sequence ID" value="KAJ7037060.1"/>
    <property type="molecule type" value="Genomic_DNA"/>
</dbReference>
<keyword evidence="2" id="KW-1185">Reference proteome</keyword>
<organism evidence="1 2">
    <name type="scientific">Mycena alexandri</name>
    <dbReference type="NCBI Taxonomy" id="1745969"/>
    <lineage>
        <taxon>Eukaryota</taxon>
        <taxon>Fungi</taxon>
        <taxon>Dikarya</taxon>
        <taxon>Basidiomycota</taxon>
        <taxon>Agaricomycotina</taxon>
        <taxon>Agaricomycetes</taxon>
        <taxon>Agaricomycetidae</taxon>
        <taxon>Agaricales</taxon>
        <taxon>Marasmiineae</taxon>
        <taxon>Mycenaceae</taxon>
        <taxon>Mycena</taxon>
    </lineage>
</organism>
<protein>
    <submittedName>
        <fullName evidence="1">Uncharacterized protein</fullName>
    </submittedName>
</protein>